<feature type="region of interest" description="Disordered" evidence="1">
    <location>
        <begin position="599"/>
        <end position="735"/>
    </location>
</feature>
<dbReference type="OrthoDB" id="2441642at2759"/>
<keyword evidence="3" id="KW-1185">Reference proteome</keyword>
<dbReference type="EMBL" id="ML002488">
    <property type="protein sequence ID" value="RKP37485.1"/>
    <property type="molecule type" value="Genomic_DNA"/>
</dbReference>
<feature type="region of interest" description="Disordered" evidence="1">
    <location>
        <begin position="1"/>
        <end position="26"/>
    </location>
</feature>
<reference evidence="3" key="1">
    <citation type="journal article" date="2018" name="Nat. Microbiol.">
        <title>Leveraging single-cell genomics to expand the fungal tree of life.</title>
        <authorList>
            <person name="Ahrendt S.R."/>
            <person name="Quandt C.A."/>
            <person name="Ciobanu D."/>
            <person name="Clum A."/>
            <person name="Salamov A."/>
            <person name="Andreopoulos B."/>
            <person name="Cheng J.F."/>
            <person name="Woyke T."/>
            <person name="Pelin A."/>
            <person name="Henrissat B."/>
            <person name="Reynolds N.K."/>
            <person name="Benny G.L."/>
            <person name="Smith M.E."/>
            <person name="James T.Y."/>
            <person name="Grigoriev I.V."/>
        </authorList>
    </citation>
    <scope>NUCLEOTIDE SEQUENCE [LARGE SCALE GENOMIC DNA]</scope>
    <source>
        <strain evidence="3">RSA 468</strain>
    </source>
</reference>
<dbReference type="GO" id="GO:0030968">
    <property type="term" value="P:endoplasmic reticulum unfolded protein response"/>
    <property type="evidence" value="ECO:0007669"/>
    <property type="project" value="TreeGrafter"/>
</dbReference>
<feature type="compositionally biased region" description="Polar residues" evidence="1">
    <location>
        <begin position="698"/>
        <end position="728"/>
    </location>
</feature>
<dbReference type="Pfam" id="PF08618">
    <property type="entry name" value="Opi1"/>
    <property type="match status" value="1"/>
</dbReference>
<feature type="compositionally biased region" description="Polar residues" evidence="1">
    <location>
        <begin position="548"/>
        <end position="576"/>
    </location>
</feature>
<evidence type="ECO:0000313" key="3">
    <source>
        <dbReference type="Proteomes" id="UP000268162"/>
    </source>
</evidence>
<feature type="compositionally biased region" description="Low complexity" evidence="1">
    <location>
        <begin position="530"/>
        <end position="541"/>
    </location>
</feature>
<feature type="compositionally biased region" description="Low complexity" evidence="1">
    <location>
        <begin position="668"/>
        <end position="686"/>
    </location>
</feature>
<dbReference type="GO" id="GO:0005783">
    <property type="term" value="C:endoplasmic reticulum"/>
    <property type="evidence" value="ECO:0007669"/>
    <property type="project" value="TreeGrafter"/>
</dbReference>
<feature type="region of interest" description="Disordered" evidence="1">
    <location>
        <begin position="270"/>
        <end position="289"/>
    </location>
</feature>
<dbReference type="InterPro" id="IPR013927">
    <property type="entry name" value="TF_Opi1_Ccg-8"/>
</dbReference>
<dbReference type="GO" id="GO:0003714">
    <property type="term" value="F:transcription corepressor activity"/>
    <property type="evidence" value="ECO:0007669"/>
    <property type="project" value="InterPro"/>
</dbReference>
<sequence>MAASPTAPPRTSPPASPKEDFATSRRSPIQVLTLASEGVPASSASSPIVSAKSRISVMDLCHASNSLPSTLSTTAPVFLDTTTHHDAEVQLAAQALGQLGGCATVLPAGCSDDFMSRVSNYPLVNTALRFYQTSKANSRVVKYGAETMEYSVKSICRPVLDRFEPNLADLDDFACKQLDKIERHYRTNSTSEVVALDPVPISQAVSTATRSPPMGPANIRKRTNLRRAQEEDEAARYHPLNHFPTTSTVGETLMDTDEPQQALVTRFPQDPAHRHTEGDHRDSNPSNQPRTWWQQVLVGAGTGALVFSEDSMRRIKYCLDWLQYAANHIQLQINTLREVILTLQQTLMGNPAPAPQGEEDDHPGAVMRRTMSPVLSRLAKTKREIVMTMKKVISIMSQYAGSALPAEARRHVRTLIMSLPNRWAVIDPHSAPGSRSGSASPAFSASPSLSPAFSSHLHPGARINPIAHSEANARKILNFATESQVVLNNVTGVFTDIFEGAQGWRQTFRGLGFNVSAEEGGMDTELSHLSSSSGVPTTSTPPDKRKSPSSVCSGSSQYGTPLATPTYSQPGPTNGNGYRPPGHDAVNLPAIASVTASTYASGSAEMGHRESDDGDHDIMANNHPKRNKTSGWSSSTGLSNKRLSPRVSHSSLTMNTGSMAGPCAMANGSRSPGASTTTTTLSRPTPQWATDSFHCDTPHQSSTGLPSASLTNPHLPTLTPGVSRSADMQTDGLMR</sequence>
<gene>
    <name evidence="2" type="ORF">BJ085DRAFT_31549</name>
</gene>
<feature type="compositionally biased region" description="Pro residues" evidence="1">
    <location>
        <begin position="1"/>
        <end position="16"/>
    </location>
</feature>
<dbReference type="GO" id="GO:0005634">
    <property type="term" value="C:nucleus"/>
    <property type="evidence" value="ECO:0007669"/>
    <property type="project" value="TreeGrafter"/>
</dbReference>
<feature type="compositionally biased region" description="Polar residues" evidence="1">
    <location>
        <begin position="629"/>
        <end position="658"/>
    </location>
</feature>
<dbReference type="STRING" id="215637.A0A4P9ZV82"/>
<feature type="region of interest" description="Disordered" evidence="1">
    <location>
        <begin position="429"/>
        <end position="451"/>
    </location>
</feature>
<dbReference type="Proteomes" id="UP000268162">
    <property type="component" value="Unassembled WGS sequence"/>
</dbReference>
<feature type="compositionally biased region" description="Basic and acidic residues" evidence="1">
    <location>
        <begin position="271"/>
        <end position="283"/>
    </location>
</feature>
<evidence type="ECO:0000256" key="1">
    <source>
        <dbReference type="SAM" id="MobiDB-lite"/>
    </source>
</evidence>
<proteinExistence type="predicted"/>
<dbReference type="GO" id="GO:0006357">
    <property type="term" value="P:regulation of transcription by RNA polymerase II"/>
    <property type="evidence" value="ECO:0007669"/>
    <property type="project" value="TreeGrafter"/>
</dbReference>
<name>A0A4P9ZV82_9FUNG</name>
<dbReference type="PANTHER" id="PTHR38406">
    <property type="entry name" value="TRANSCRIPTIONAL REPRESSOR OPI1"/>
    <property type="match status" value="1"/>
</dbReference>
<feature type="region of interest" description="Disordered" evidence="1">
    <location>
        <begin position="524"/>
        <end position="586"/>
    </location>
</feature>
<protein>
    <submittedName>
        <fullName evidence="2">Transcription factor Opi1-domain-containing protein</fullName>
    </submittedName>
</protein>
<dbReference type="PANTHER" id="PTHR38406:SF1">
    <property type="entry name" value="TRANSCRIPTIONAL REPRESSOR OPI1"/>
    <property type="match status" value="1"/>
</dbReference>
<dbReference type="AlphaFoldDB" id="A0A4P9ZV82"/>
<organism evidence="2 3">
    <name type="scientific">Dimargaris cristalligena</name>
    <dbReference type="NCBI Taxonomy" id="215637"/>
    <lineage>
        <taxon>Eukaryota</taxon>
        <taxon>Fungi</taxon>
        <taxon>Fungi incertae sedis</taxon>
        <taxon>Zoopagomycota</taxon>
        <taxon>Kickxellomycotina</taxon>
        <taxon>Dimargaritomycetes</taxon>
        <taxon>Dimargaritales</taxon>
        <taxon>Dimargaritaceae</taxon>
        <taxon>Dimargaris</taxon>
    </lineage>
</organism>
<accession>A0A4P9ZV82</accession>
<evidence type="ECO:0000313" key="2">
    <source>
        <dbReference type="EMBL" id="RKP37485.1"/>
    </source>
</evidence>
<dbReference type="GO" id="GO:0008654">
    <property type="term" value="P:phospholipid biosynthetic process"/>
    <property type="evidence" value="ECO:0007669"/>
    <property type="project" value="TreeGrafter"/>
</dbReference>